<evidence type="ECO:0000313" key="1">
    <source>
        <dbReference type="EMBL" id="MCU7554782.1"/>
    </source>
</evidence>
<protein>
    <submittedName>
        <fullName evidence="1">Uncharacterized protein</fullName>
    </submittedName>
</protein>
<dbReference type="EMBL" id="JAOTJC010000007">
    <property type="protein sequence ID" value="MCU7554782.1"/>
    <property type="molecule type" value="Genomic_DNA"/>
</dbReference>
<accession>A0ABT2VN93</accession>
<keyword evidence="2" id="KW-1185">Reference proteome</keyword>
<comment type="caution">
    <text evidence="1">The sequence shown here is derived from an EMBL/GenBank/DDBJ whole genome shotgun (WGS) entry which is preliminary data.</text>
</comment>
<dbReference type="Proteomes" id="UP001209257">
    <property type="component" value="Unassembled WGS sequence"/>
</dbReference>
<proteinExistence type="predicted"/>
<reference evidence="2" key="1">
    <citation type="submission" date="2023-07" db="EMBL/GenBank/DDBJ databases">
        <title>Study on multiphase classification of strain Alteromonas salexigens isolated from the Yellow Sea.</title>
        <authorList>
            <person name="Sun L."/>
        </authorList>
    </citation>
    <scope>NUCLEOTIDE SEQUENCE [LARGE SCALE GENOMIC DNA]</scope>
    <source>
        <strain evidence="2">ASW11-19</strain>
    </source>
</reference>
<sequence>MPVAASAVLGCINWKPLPLALLRVHLYSEQKSIMEALMHHSEEGQRIRQIVDEYPAIRCVINPHSVQLYHHLIDWPSMHQSLPIDTLTETAIRQCCESLQLTEERKQQLAAEIKAYVLEEARVLFKGLDFTDEQLWHIVRVAGGNVTEYGDLDLPNGDSCAVEDVFMSAREYNVVMGKL</sequence>
<dbReference type="RefSeq" id="WP_262993736.1">
    <property type="nucleotide sequence ID" value="NZ_JAOTJC010000007.1"/>
</dbReference>
<evidence type="ECO:0000313" key="2">
    <source>
        <dbReference type="Proteomes" id="UP001209257"/>
    </source>
</evidence>
<name>A0ABT2VN93_9ALTE</name>
<organism evidence="1 2">
    <name type="scientific">Alteromonas salexigens</name>
    <dbReference type="NCBI Taxonomy" id="2982530"/>
    <lineage>
        <taxon>Bacteria</taxon>
        <taxon>Pseudomonadati</taxon>
        <taxon>Pseudomonadota</taxon>
        <taxon>Gammaproteobacteria</taxon>
        <taxon>Alteromonadales</taxon>
        <taxon>Alteromonadaceae</taxon>
        <taxon>Alteromonas/Salinimonas group</taxon>
        <taxon>Alteromonas</taxon>
    </lineage>
</organism>
<gene>
    <name evidence="1" type="ORF">OCL06_09235</name>
</gene>